<sequence length="112" mass="12537">MSRAAITYWKFLSQLVKQGQRGKSAETEIVKDKRLPLLAVIRKWKKTVFDGKAEKPGAVPVRSGKQLNKRHQTGTTRAMTTLQTQMAKGVEVLRLEDADEGKSVLFPGSNRL</sequence>
<dbReference type="AlphaFoldDB" id="A0A091CIZ3"/>
<feature type="region of interest" description="Disordered" evidence="1">
    <location>
        <begin position="55"/>
        <end position="75"/>
    </location>
</feature>
<accession>A0A091CIZ3</accession>
<protein>
    <submittedName>
        <fullName evidence="2">Uncharacterized protein</fullName>
    </submittedName>
</protein>
<evidence type="ECO:0000313" key="3">
    <source>
        <dbReference type="Proteomes" id="UP000028990"/>
    </source>
</evidence>
<keyword evidence="3" id="KW-1185">Reference proteome</keyword>
<proteinExistence type="predicted"/>
<gene>
    <name evidence="2" type="ORF">H920_20144</name>
</gene>
<name>A0A091CIZ3_FUKDA</name>
<dbReference type="Proteomes" id="UP000028990">
    <property type="component" value="Unassembled WGS sequence"/>
</dbReference>
<evidence type="ECO:0000313" key="2">
    <source>
        <dbReference type="EMBL" id="KFO18464.1"/>
    </source>
</evidence>
<organism evidence="2 3">
    <name type="scientific">Fukomys damarensis</name>
    <name type="common">Damaraland mole rat</name>
    <name type="synonym">Cryptomys damarensis</name>
    <dbReference type="NCBI Taxonomy" id="885580"/>
    <lineage>
        <taxon>Eukaryota</taxon>
        <taxon>Metazoa</taxon>
        <taxon>Chordata</taxon>
        <taxon>Craniata</taxon>
        <taxon>Vertebrata</taxon>
        <taxon>Euteleostomi</taxon>
        <taxon>Mammalia</taxon>
        <taxon>Eutheria</taxon>
        <taxon>Euarchontoglires</taxon>
        <taxon>Glires</taxon>
        <taxon>Rodentia</taxon>
        <taxon>Hystricomorpha</taxon>
        <taxon>Bathyergidae</taxon>
        <taxon>Fukomys</taxon>
    </lineage>
</organism>
<evidence type="ECO:0000256" key="1">
    <source>
        <dbReference type="SAM" id="MobiDB-lite"/>
    </source>
</evidence>
<dbReference type="EMBL" id="KN125406">
    <property type="protein sequence ID" value="KFO18464.1"/>
    <property type="molecule type" value="Genomic_DNA"/>
</dbReference>
<reference evidence="2 3" key="1">
    <citation type="submission" date="2013-11" db="EMBL/GenBank/DDBJ databases">
        <title>The Damaraland mole rat (Fukomys damarensis) genome and evolution of African mole rats.</title>
        <authorList>
            <person name="Gladyshev V.N."/>
            <person name="Fang X."/>
        </authorList>
    </citation>
    <scope>NUCLEOTIDE SEQUENCE [LARGE SCALE GENOMIC DNA]</scope>
    <source>
        <tissue evidence="2">Liver</tissue>
    </source>
</reference>